<gene>
    <name evidence="2" type="ORF">MM171B02486_0007</name>
</gene>
<dbReference type="EMBL" id="MT143938">
    <property type="protein sequence ID" value="QJH93007.1"/>
    <property type="molecule type" value="Genomic_DNA"/>
</dbReference>
<name>A0A6M3X6B1_9ZZZZ</name>
<feature type="region of interest" description="Disordered" evidence="1">
    <location>
        <begin position="63"/>
        <end position="82"/>
    </location>
</feature>
<accession>A0A6M3X6B1</accession>
<organism evidence="2">
    <name type="scientific">viral metagenome</name>
    <dbReference type="NCBI Taxonomy" id="1070528"/>
    <lineage>
        <taxon>unclassified sequences</taxon>
        <taxon>metagenomes</taxon>
        <taxon>organismal metagenomes</taxon>
    </lineage>
</organism>
<evidence type="ECO:0000256" key="1">
    <source>
        <dbReference type="SAM" id="MobiDB-lite"/>
    </source>
</evidence>
<evidence type="ECO:0000313" key="2">
    <source>
        <dbReference type="EMBL" id="QJH93007.1"/>
    </source>
</evidence>
<reference evidence="2" key="1">
    <citation type="submission" date="2020-03" db="EMBL/GenBank/DDBJ databases">
        <title>The deep terrestrial virosphere.</title>
        <authorList>
            <person name="Holmfeldt K."/>
            <person name="Nilsson E."/>
            <person name="Simone D."/>
            <person name="Lopez-Fernandez M."/>
            <person name="Wu X."/>
            <person name="de Brujin I."/>
            <person name="Lundin D."/>
            <person name="Andersson A."/>
            <person name="Bertilsson S."/>
            <person name="Dopson M."/>
        </authorList>
    </citation>
    <scope>NUCLEOTIDE SEQUENCE</scope>
    <source>
        <strain evidence="2">MM171B02486</strain>
    </source>
</reference>
<dbReference type="AlphaFoldDB" id="A0A6M3X6B1"/>
<sequence length="114" mass="12219">MTTPEAPASMNVRFATQQGYDYLLTVRSFKEEGAGSALLATIPTIEGKLAELECKPIFGKGSKAAAQETAPGEDPAEKPCPIHDVMMKRRSGATGTWYSHKLADGSWCNGGEKK</sequence>
<proteinExistence type="predicted"/>
<protein>
    <submittedName>
        <fullName evidence="2">Uncharacterized protein</fullName>
    </submittedName>
</protein>